<dbReference type="EMBL" id="NJBN01000011">
    <property type="protein sequence ID" value="TKJ37980.1"/>
    <property type="molecule type" value="Genomic_DNA"/>
</dbReference>
<evidence type="ECO:0000313" key="2">
    <source>
        <dbReference type="EMBL" id="TKJ37980.1"/>
    </source>
</evidence>
<comment type="caution">
    <text evidence="2">The sequence shown here is derived from an EMBL/GenBank/DDBJ whole genome shotgun (WGS) entry which is preliminary data.</text>
</comment>
<proteinExistence type="predicted"/>
<keyword evidence="1" id="KW-0472">Membrane</keyword>
<organism evidence="2 3">
    <name type="scientific">candidate division LCP-89 bacterium B3_LCP</name>
    <dbReference type="NCBI Taxonomy" id="2012998"/>
    <lineage>
        <taxon>Bacteria</taxon>
        <taxon>Pseudomonadati</taxon>
        <taxon>Bacteria division LCP-89</taxon>
    </lineage>
</organism>
<evidence type="ECO:0000313" key="3">
    <source>
        <dbReference type="Proteomes" id="UP000319619"/>
    </source>
</evidence>
<protein>
    <submittedName>
        <fullName evidence="2">Uncharacterized protein</fullName>
    </submittedName>
</protein>
<feature type="transmembrane region" description="Helical" evidence="1">
    <location>
        <begin position="36"/>
        <end position="53"/>
    </location>
</feature>
<keyword evidence="1" id="KW-1133">Transmembrane helix</keyword>
<feature type="transmembrane region" description="Helical" evidence="1">
    <location>
        <begin position="93"/>
        <end position="112"/>
    </location>
</feature>
<reference evidence="2 3" key="1">
    <citation type="submission" date="2017-06" db="EMBL/GenBank/DDBJ databases">
        <title>Novel microbial phyla capable of carbon fixation and sulfur reduction in deep-sea sediments.</title>
        <authorList>
            <person name="Huang J."/>
            <person name="Baker B."/>
            <person name="Wang Y."/>
        </authorList>
    </citation>
    <scope>NUCLEOTIDE SEQUENCE [LARGE SCALE GENOMIC DNA]</scope>
    <source>
        <strain evidence="2">B3_LCP</strain>
    </source>
</reference>
<sequence length="127" mass="13614">MYAKRFWLCLILGFIAGLICATVGNAQIPKDIRTMVFISVVLNRAMIGFVLGISAWKTNWAVHGIVIGIIGSLPLSIPLIWNPEAGFCVCGAYTLGGAIWGFVIELLTSVVFKAKMVQEASPTAAAE</sequence>
<gene>
    <name evidence="2" type="ORF">CEE37_13540</name>
</gene>
<dbReference type="Proteomes" id="UP000319619">
    <property type="component" value="Unassembled WGS sequence"/>
</dbReference>
<dbReference type="AlphaFoldDB" id="A0A532USR5"/>
<accession>A0A532USR5</accession>
<evidence type="ECO:0000256" key="1">
    <source>
        <dbReference type="SAM" id="Phobius"/>
    </source>
</evidence>
<feature type="transmembrane region" description="Helical" evidence="1">
    <location>
        <begin position="60"/>
        <end position="81"/>
    </location>
</feature>
<keyword evidence="1" id="KW-0812">Transmembrane</keyword>
<name>A0A532USR5_UNCL8</name>